<dbReference type="Proteomes" id="UP000694541">
    <property type="component" value="Unplaced"/>
</dbReference>
<feature type="chain" id="PRO_5034829641" description="Claudin" evidence="9">
    <location>
        <begin position="25"/>
        <end position="233"/>
    </location>
</feature>
<keyword evidence="7" id="KW-0472">Membrane</keyword>
<comment type="similarity">
    <text evidence="1 8">Belongs to the claudin family.</text>
</comment>
<protein>
    <recommendedName>
        <fullName evidence="8">Claudin</fullName>
    </recommendedName>
</protein>
<evidence type="ECO:0000256" key="4">
    <source>
        <dbReference type="ARBA" id="ARBA00022692"/>
    </source>
</evidence>
<evidence type="ECO:0000256" key="9">
    <source>
        <dbReference type="SAM" id="SignalP"/>
    </source>
</evidence>
<comment type="subcellular location">
    <subcellularLocation>
        <location evidence="8">Cell junction</location>
        <location evidence="8">Tight junction</location>
    </subcellularLocation>
    <subcellularLocation>
        <location evidence="8">Cell membrane</location>
        <topology evidence="8">Multi-pass membrane protein</topology>
    </subcellularLocation>
</comment>
<reference evidence="10" key="2">
    <citation type="submission" date="2025-09" db="UniProtKB">
        <authorList>
            <consortium name="Ensembl"/>
        </authorList>
    </citation>
    <scope>IDENTIFICATION</scope>
</reference>
<dbReference type="InterPro" id="IPR006187">
    <property type="entry name" value="Claudin"/>
</dbReference>
<proteinExistence type="inferred from homology"/>
<dbReference type="PRINTS" id="PR01077">
    <property type="entry name" value="CLAUDIN"/>
</dbReference>
<evidence type="ECO:0000256" key="6">
    <source>
        <dbReference type="ARBA" id="ARBA00022989"/>
    </source>
</evidence>
<dbReference type="GO" id="GO:0005198">
    <property type="term" value="F:structural molecule activity"/>
    <property type="evidence" value="ECO:0007669"/>
    <property type="project" value="InterPro"/>
</dbReference>
<name>A0A8B9MUS8_9AVES</name>
<keyword evidence="9" id="KW-0732">Signal</keyword>
<dbReference type="Ensembl" id="ENSANIT00000013350.1">
    <property type="protein sequence ID" value="ENSANIP00000012892.1"/>
    <property type="gene ID" value="ENSANIG00000008756.1"/>
</dbReference>
<dbReference type="AlphaFoldDB" id="A0A8B9MUS8"/>
<evidence type="ECO:0000256" key="1">
    <source>
        <dbReference type="ARBA" id="ARBA00008295"/>
    </source>
</evidence>
<evidence type="ECO:0000256" key="7">
    <source>
        <dbReference type="ARBA" id="ARBA00023136"/>
    </source>
</evidence>
<accession>A0A8B9MUS8</accession>
<sequence>MAHGGLQVLGLVLSLAGWGALVAAAVLPQWQMSSFAGDTIITAVVTYQGLWMSCASQSTGQLQCKSYDSILALPGYIQVTRALMVVAGVLGPLAMGVAVMGMKCTRCGGDDPRRKAGMAAAGGGLFLLSGEQHPQELSPILGFPPPPALGTPHPHFGVPVPYWGPHTPVSGVSTCYWGHPLPHHPGSGWGGGLRGLTGCPPHPPGLAGLIACSWYGHRIVTNFYDPTVPVNFK</sequence>
<keyword evidence="11" id="KW-1185">Reference proteome</keyword>
<evidence type="ECO:0000256" key="5">
    <source>
        <dbReference type="ARBA" id="ARBA00022949"/>
    </source>
</evidence>
<dbReference type="GO" id="GO:0005886">
    <property type="term" value="C:plasma membrane"/>
    <property type="evidence" value="ECO:0007669"/>
    <property type="project" value="UniProtKB-SubCell"/>
</dbReference>
<dbReference type="GO" id="GO:0005923">
    <property type="term" value="C:bicellular tight junction"/>
    <property type="evidence" value="ECO:0007669"/>
    <property type="project" value="UniProtKB-SubCell"/>
</dbReference>
<dbReference type="InterPro" id="IPR004031">
    <property type="entry name" value="PMP22/EMP/MP20/Claudin"/>
</dbReference>
<dbReference type="PROSITE" id="PS01346">
    <property type="entry name" value="CLAUDIN"/>
    <property type="match status" value="1"/>
</dbReference>
<organism evidence="10 11">
    <name type="scientific">Accipiter nisus</name>
    <name type="common">Eurasian sparrowhawk</name>
    <dbReference type="NCBI Taxonomy" id="211598"/>
    <lineage>
        <taxon>Eukaryota</taxon>
        <taxon>Metazoa</taxon>
        <taxon>Chordata</taxon>
        <taxon>Craniata</taxon>
        <taxon>Vertebrata</taxon>
        <taxon>Euteleostomi</taxon>
        <taxon>Archelosauria</taxon>
        <taxon>Archosauria</taxon>
        <taxon>Dinosauria</taxon>
        <taxon>Saurischia</taxon>
        <taxon>Theropoda</taxon>
        <taxon>Coelurosauria</taxon>
        <taxon>Aves</taxon>
        <taxon>Neognathae</taxon>
        <taxon>Neoaves</taxon>
        <taxon>Telluraves</taxon>
        <taxon>Accipitrimorphae</taxon>
        <taxon>Accipitriformes</taxon>
        <taxon>Accipitridae</taxon>
        <taxon>Accipitrinae</taxon>
        <taxon>Accipiter</taxon>
    </lineage>
</organism>
<feature type="signal peptide" evidence="9">
    <location>
        <begin position="1"/>
        <end position="24"/>
    </location>
</feature>
<comment type="function">
    <text evidence="8">Claudins function as major constituents of the tight junction complexes that regulate the permeability of epithelia.</text>
</comment>
<keyword evidence="2 8" id="KW-0796">Tight junction</keyword>
<evidence type="ECO:0000313" key="11">
    <source>
        <dbReference type="Proteomes" id="UP000694541"/>
    </source>
</evidence>
<keyword evidence="4" id="KW-0812">Transmembrane</keyword>
<evidence type="ECO:0000256" key="2">
    <source>
        <dbReference type="ARBA" id="ARBA00022427"/>
    </source>
</evidence>
<evidence type="ECO:0000313" key="10">
    <source>
        <dbReference type="Ensembl" id="ENSANIP00000012892.1"/>
    </source>
</evidence>
<dbReference type="Pfam" id="PF00822">
    <property type="entry name" value="PMP22_Claudin"/>
    <property type="match status" value="1"/>
</dbReference>
<keyword evidence="6" id="KW-1133">Transmembrane helix</keyword>
<keyword evidence="3 8" id="KW-1003">Cell membrane</keyword>
<keyword evidence="5 8" id="KW-0965">Cell junction</keyword>
<dbReference type="PANTHER" id="PTHR12002">
    <property type="entry name" value="CLAUDIN"/>
    <property type="match status" value="1"/>
</dbReference>
<evidence type="ECO:0000256" key="3">
    <source>
        <dbReference type="ARBA" id="ARBA00022475"/>
    </source>
</evidence>
<dbReference type="Gene3D" id="1.20.140.150">
    <property type="match status" value="1"/>
</dbReference>
<reference evidence="10" key="1">
    <citation type="submission" date="2025-08" db="UniProtKB">
        <authorList>
            <consortium name="Ensembl"/>
        </authorList>
    </citation>
    <scope>IDENTIFICATION</scope>
</reference>
<evidence type="ECO:0000256" key="8">
    <source>
        <dbReference type="RuleBase" id="RU060637"/>
    </source>
</evidence>
<dbReference type="InterPro" id="IPR017974">
    <property type="entry name" value="Claudin_CS"/>
</dbReference>